<proteinExistence type="predicted"/>
<dbReference type="Proteomes" id="UP000183385">
    <property type="component" value="Unassembled WGS sequence"/>
</dbReference>
<gene>
    <name evidence="1" type="ORF">SAMN05216577_111131</name>
</gene>
<dbReference type="KEGG" id="pcq:PcP3B5_40770"/>
<sequence>MLIIRQGTFSRLQLERMVGKAGNFGIWEYHVSANSDMFPGYAAGRHAAISPAEPKEGQEVEAFVMLRSNSPQEEWRPAGKGVAEYR</sequence>
<keyword evidence="2" id="KW-1185">Reference proteome</keyword>
<reference evidence="1 2" key="1">
    <citation type="submission" date="2016-10" db="EMBL/GenBank/DDBJ databases">
        <authorList>
            <person name="Varghese N."/>
            <person name="Submissions S."/>
        </authorList>
    </citation>
    <scope>NUCLEOTIDE SEQUENCE [LARGE SCALE GENOMIC DNA]</scope>
    <source>
        <strain evidence="1 2">LMG 18378</strain>
    </source>
</reference>
<name>A0AAQ1HN92_9PSED</name>
<dbReference type="GeneID" id="72997110"/>
<evidence type="ECO:0000313" key="2">
    <source>
        <dbReference type="Proteomes" id="UP000183385"/>
    </source>
</evidence>
<protein>
    <submittedName>
        <fullName evidence="1">Uncharacterized protein</fullName>
    </submittedName>
</protein>
<evidence type="ECO:0000313" key="1">
    <source>
        <dbReference type="EMBL" id="SFC85388.1"/>
    </source>
</evidence>
<dbReference type="AlphaFoldDB" id="A0AAQ1HN92"/>
<comment type="caution">
    <text evidence="1">The sequence shown here is derived from an EMBL/GenBank/DDBJ whole genome shotgun (WGS) entry which is preliminary data.</text>
</comment>
<dbReference type="RefSeq" id="WP_058487177.1">
    <property type="nucleotide sequence ID" value="NZ_CALEBV010000235.1"/>
</dbReference>
<organism evidence="1 2">
    <name type="scientific">Pseudomonas citronellolis</name>
    <dbReference type="NCBI Taxonomy" id="53408"/>
    <lineage>
        <taxon>Bacteria</taxon>
        <taxon>Pseudomonadati</taxon>
        <taxon>Pseudomonadota</taxon>
        <taxon>Gammaproteobacteria</taxon>
        <taxon>Pseudomonadales</taxon>
        <taxon>Pseudomonadaceae</taxon>
        <taxon>Pseudomonas</taxon>
    </lineage>
</organism>
<accession>A0AAQ1HN92</accession>
<dbReference type="EMBL" id="FOLS01000011">
    <property type="protein sequence ID" value="SFC85388.1"/>
    <property type="molecule type" value="Genomic_DNA"/>
</dbReference>